<comment type="subcellular location">
    <subcellularLocation>
        <location evidence="1">Membrane</location>
        <topology evidence="1">Single-pass type I membrane protein</topology>
    </subcellularLocation>
</comment>
<keyword evidence="7" id="KW-0677">Repeat</keyword>
<keyword evidence="9 13" id="KW-1133">Transmembrane helix</keyword>
<dbReference type="Gene3D" id="3.40.50.10140">
    <property type="entry name" value="Toll/interleukin-1 receptor homology (TIR) domain"/>
    <property type="match status" value="1"/>
</dbReference>
<keyword evidence="12" id="KW-0325">Glycoprotein</keyword>
<evidence type="ECO:0000256" key="12">
    <source>
        <dbReference type="ARBA" id="ARBA00023180"/>
    </source>
</evidence>
<accession>A0A7M7P6B7</accession>
<dbReference type="GO" id="GO:0045087">
    <property type="term" value="P:innate immune response"/>
    <property type="evidence" value="ECO:0007669"/>
    <property type="project" value="UniProtKB-KW"/>
</dbReference>
<reference evidence="16" key="1">
    <citation type="submission" date="2015-02" db="EMBL/GenBank/DDBJ databases">
        <title>Genome sequencing for Strongylocentrotus purpuratus.</title>
        <authorList>
            <person name="Murali S."/>
            <person name="Liu Y."/>
            <person name="Vee V."/>
            <person name="English A."/>
            <person name="Wang M."/>
            <person name="Skinner E."/>
            <person name="Han Y."/>
            <person name="Muzny D.M."/>
            <person name="Worley K.C."/>
            <person name="Gibbs R.A."/>
        </authorList>
    </citation>
    <scope>NUCLEOTIDE SEQUENCE</scope>
</reference>
<evidence type="ECO:0000256" key="3">
    <source>
        <dbReference type="ARBA" id="ARBA00022588"/>
    </source>
</evidence>
<dbReference type="Proteomes" id="UP000007110">
    <property type="component" value="Unassembled WGS sequence"/>
</dbReference>
<keyword evidence="8" id="KW-0391">Immunity</keyword>
<evidence type="ECO:0000256" key="5">
    <source>
        <dbReference type="ARBA" id="ARBA00022692"/>
    </source>
</evidence>
<dbReference type="InParanoid" id="A0A7M7P6B7"/>
<evidence type="ECO:0000256" key="7">
    <source>
        <dbReference type="ARBA" id="ARBA00022737"/>
    </source>
</evidence>
<dbReference type="KEGG" id="spu:579765"/>
<dbReference type="AlphaFoldDB" id="A0A7M7P6B7"/>
<feature type="domain" description="TIR" evidence="14">
    <location>
        <begin position="101"/>
        <end position="236"/>
    </location>
</feature>
<dbReference type="EnsemblMetazoa" id="XM_030990855">
    <property type="protein sequence ID" value="XP_030846715"/>
    <property type="gene ID" value="LOC579765"/>
</dbReference>
<dbReference type="SMART" id="SM00255">
    <property type="entry name" value="TIR"/>
    <property type="match status" value="1"/>
</dbReference>
<evidence type="ECO:0000313" key="15">
    <source>
        <dbReference type="EnsemblMetazoa" id="XP_030846715"/>
    </source>
</evidence>
<evidence type="ECO:0000256" key="2">
    <source>
        <dbReference type="ARBA" id="ARBA00009634"/>
    </source>
</evidence>
<comment type="similarity">
    <text evidence="2">Belongs to the Toll-like receptor family.</text>
</comment>
<dbReference type="OrthoDB" id="5966846at2759"/>
<dbReference type="SUPFAM" id="SSF52200">
    <property type="entry name" value="Toll/Interleukin receptor TIR domain"/>
    <property type="match status" value="1"/>
</dbReference>
<evidence type="ECO:0000256" key="10">
    <source>
        <dbReference type="ARBA" id="ARBA00023136"/>
    </source>
</evidence>
<dbReference type="OMA" id="RMEYQLA"/>
<dbReference type="InterPro" id="IPR000157">
    <property type="entry name" value="TIR_dom"/>
</dbReference>
<protein>
    <recommendedName>
        <fullName evidence="14">TIR domain-containing protein</fullName>
    </recommendedName>
</protein>
<dbReference type="InterPro" id="IPR035897">
    <property type="entry name" value="Toll_tir_struct_dom_sf"/>
</dbReference>
<proteinExistence type="inferred from homology"/>
<evidence type="ECO:0000256" key="8">
    <source>
        <dbReference type="ARBA" id="ARBA00022859"/>
    </source>
</evidence>
<reference evidence="15" key="2">
    <citation type="submission" date="2021-01" db="UniProtKB">
        <authorList>
            <consortium name="EnsemblMetazoa"/>
        </authorList>
    </citation>
    <scope>IDENTIFICATION</scope>
</reference>
<dbReference type="FunFam" id="3.40.50.10140:FF:000001">
    <property type="entry name" value="Toll-like receptor 2"/>
    <property type="match status" value="1"/>
</dbReference>
<evidence type="ECO:0000256" key="13">
    <source>
        <dbReference type="SAM" id="Phobius"/>
    </source>
</evidence>
<keyword evidence="10 13" id="KW-0472">Membrane</keyword>
<evidence type="ECO:0000256" key="9">
    <source>
        <dbReference type="ARBA" id="ARBA00022989"/>
    </source>
</evidence>
<dbReference type="GeneID" id="579765"/>
<keyword evidence="16" id="KW-1185">Reference proteome</keyword>
<evidence type="ECO:0000256" key="4">
    <source>
        <dbReference type="ARBA" id="ARBA00022614"/>
    </source>
</evidence>
<dbReference type="PRINTS" id="PR01537">
    <property type="entry name" value="INTRLKN1R1F"/>
</dbReference>
<keyword evidence="4" id="KW-0433">Leucine-rich repeat</keyword>
<keyword evidence="6" id="KW-0732">Signal</keyword>
<evidence type="ECO:0000259" key="14">
    <source>
        <dbReference type="PROSITE" id="PS50104"/>
    </source>
</evidence>
<keyword evidence="5 13" id="KW-0812">Transmembrane</keyword>
<dbReference type="RefSeq" id="XP_030846715.1">
    <property type="nucleotide sequence ID" value="XM_030990855.1"/>
</dbReference>
<keyword evidence="11" id="KW-0675">Receptor</keyword>
<organism evidence="15 16">
    <name type="scientific">Strongylocentrotus purpuratus</name>
    <name type="common">Purple sea urchin</name>
    <dbReference type="NCBI Taxonomy" id="7668"/>
    <lineage>
        <taxon>Eukaryota</taxon>
        <taxon>Metazoa</taxon>
        <taxon>Echinodermata</taxon>
        <taxon>Eleutherozoa</taxon>
        <taxon>Echinozoa</taxon>
        <taxon>Echinoidea</taxon>
        <taxon>Euechinoidea</taxon>
        <taxon>Echinacea</taxon>
        <taxon>Camarodonta</taxon>
        <taxon>Echinidea</taxon>
        <taxon>Strongylocentrotidae</taxon>
        <taxon>Strongylocentrotus</taxon>
    </lineage>
</organism>
<evidence type="ECO:0000256" key="1">
    <source>
        <dbReference type="ARBA" id="ARBA00004479"/>
    </source>
</evidence>
<keyword evidence="3" id="KW-0399">Innate immunity</keyword>
<dbReference type="PANTHER" id="PTHR24365">
    <property type="entry name" value="TOLL-LIKE RECEPTOR"/>
    <property type="match status" value="1"/>
</dbReference>
<evidence type="ECO:0000256" key="11">
    <source>
        <dbReference type="ARBA" id="ARBA00023170"/>
    </source>
</evidence>
<dbReference type="Pfam" id="PF01582">
    <property type="entry name" value="TIR"/>
    <property type="match status" value="1"/>
</dbReference>
<dbReference type="PANTHER" id="PTHR24365:SF541">
    <property type="entry name" value="PROTEIN TOLL-RELATED"/>
    <property type="match status" value="1"/>
</dbReference>
<evidence type="ECO:0000313" key="16">
    <source>
        <dbReference type="Proteomes" id="UP000007110"/>
    </source>
</evidence>
<dbReference type="GO" id="GO:0016020">
    <property type="term" value="C:membrane"/>
    <property type="evidence" value="ECO:0007669"/>
    <property type="project" value="UniProtKB-SubCell"/>
</dbReference>
<dbReference type="GO" id="GO:0007165">
    <property type="term" value="P:signal transduction"/>
    <property type="evidence" value="ECO:0007669"/>
    <property type="project" value="InterPro"/>
</dbReference>
<name>A0A7M7P6B7_STRPU</name>
<sequence length="236" mass="26954">MNVLRWARRLTFVDFSYNSLETLHDGLFDIQSNPLGEQRLAGNQKHGTSPLLASLASLGAITGVFVVVFICVVIYKKNKIVIQLMLLRYFPQDLSEDDANKPFDVFISYCQLDDEFVLRYLVPLLETEDEPSYTICLHHRHFVPGDTIANNIVSAVAQSRRVILVLSDNFLQSDWCMYEFRMAHLQALHDRCNTLLIITLGDVSQDSLDPDLKAYIRTTTYLEYNSRKTASEVCHG</sequence>
<evidence type="ECO:0000256" key="6">
    <source>
        <dbReference type="ARBA" id="ARBA00022729"/>
    </source>
</evidence>
<feature type="transmembrane region" description="Helical" evidence="13">
    <location>
        <begin position="51"/>
        <end position="75"/>
    </location>
</feature>
<dbReference type="PROSITE" id="PS50104">
    <property type="entry name" value="TIR"/>
    <property type="match status" value="1"/>
</dbReference>